<dbReference type="PANTHER" id="PTHR30629">
    <property type="entry name" value="PROPHAGE INTEGRASE"/>
    <property type="match status" value="1"/>
</dbReference>
<keyword evidence="4" id="KW-0233">DNA recombination</keyword>
<dbReference type="KEGG" id="bbae:FRD01_02545"/>
<reference evidence="6 7" key="1">
    <citation type="submission" date="2019-08" db="EMBL/GenBank/DDBJ databases">
        <authorList>
            <person name="Liang Q."/>
        </authorList>
    </citation>
    <scope>NUCLEOTIDE SEQUENCE [LARGE SCALE GENOMIC DNA]</scope>
    <source>
        <strain evidence="6 7">V1718</strain>
    </source>
</reference>
<dbReference type="Gene3D" id="3.30.160.390">
    <property type="entry name" value="Integrase, DNA-binding domain"/>
    <property type="match status" value="1"/>
</dbReference>
<keyword evidence="7" id="KW-1185">Reference proteome</keyword>
<dbReference type="InterPro" id="IPR038488">
    <property type="entry name" value="Integrase_DNA-bd_sf"/>
</dbReference>
<dbReference type="Pfam" id="PF00589">
    <property type="entry name" value="Phage_integrase"/>
    <property type="match status" value="1"/>
</dbReference>
<dbReference type="InterPro" id="IPR011010">
    <property type="entry name" value="DNA_brk_join_enz"/>
</dbReference>
<dbReference type="InterPro" id="IPR013762">
    <property type="entry name" value="Integrase-like_cat_sf"/>
</dbReference>
<dbReference type="InterPro" id="IPR002104">
    <property type="entry name" value="Integrase_catalytic"/>
</dbReference>
<dbReference type="SUPFAM" id="SSF56349">
    <property type="entry name" value="DNA breaking-rejoining enzymes"/>
    <property type="match status" value="1"/>
</dbReference>
<dbReference type="GO" id="GO:0015074">
    <property type="term" value="P:DNA integration"/>
    <property type="evidence" value="ECO:0007669"/>
    <property type="project" value="UniProtKB-KW"/>
</dbReference>
<dbReference type="Proteomes" id="UP000321595">
    <property type="component" value="Chromosome"/>
</dbReference>
<keyword evidence="2" id="KW-0229">DNA integration</keyword>
<evidence type="ECO:0000259" key="5">
    <source>
        <dbReference type="PROSITE" id="PS51898"/>
    </source>
</evidence>
<dbReference type="EMBL" id="CP042467">
    <property type="protein sequence ID" value="QED26155.1"/>
    <property type="molecule type" value="Genomic_DNA"/>
</dbReference>
<comment type="similarity">
    <text evidence="1">Belongs to the 'phage' integrase family.</text>
</comment>
<evidence type="ECO:0000256" key="4">
    <source>
        <dbReference type="ARBA" id="ARBA00023172"/>
    </source>
</evidence>
<dbReference type="Gene3D" id="1.10.443.10">
    <property type="entry name" value="Intergrase catalytic core"/>
    <property type="match status" value="1"/>
</dbReference>
<dbReference type="PROSITE" id="PS51898">
    <property type="entry name" value="TYR_RECOMBINASE"/>
    <property type="match status" value="1"/>
</dbReference>
<keyword evidence="3" id="KW-0238">DNA-binding</keyword>
<protein>
    <submittedName>
        <fullName evidence="6">Tyrosine-type recombinase/integrase</fullName>
    </submittedName>
</protein>
<dbReference type="OrthoDB" id="5429327at2"/>
<accession>A0A5B8XKQ1</accession>
<dbReference type="RefSeq" id="WP_146957354.1">
    <property type="nucleotide sequence ID" value="NZ_CP042467.1"/>
</dbReference>
<evidence type="ECO:0000256" key="2">
    <source>
        <dbReference type="ARBA" id="ARBA00022908"/>
    </source>
</evidence>
<evidence type="ECO:0000313" key="7">
    <source>
        <dbReference type="Proteomes" id="UP000321595"/>
    </source>
</evidence>
<feature type="domain" description="Tyr recombinase" evidence="5">
    <location>
        <begin position="201"/>
        <end position="373"/>
    </location>
</feature>
<dbReference type="GO" id="GO:0003677">
    <property type="term" value="F:DNA binding"/>
    <property type="evidence" value="ECO:0007669"/>
    <property type="project" value="UniProtKB-KW"/>
</dbReference>
<evidence type="ECO:0000313" key="6">
    <source>
        <dbReference type="EMBL" id="QED26155.1"/>
    </source>
</evidence>
<dbReference type="InterPro" id="IPR050808">
    <property type="entry name" value="Phage_Integrase"/>
</dbReference>
<dbReference type="AlphaFoldDB" id="A0A5B8XKQ1"/>
<dbReference type="InterPro" id="IPR010998">
    <property type="entry name" value="Integrase_recombinase_N"/>
</dbReference>
<dbReference type="Pfam" id="PF14659">
    <property type="entry name" value="Phage_int_SAM_3"/>
    <property type="match status" value="1"/>
</dbReference>
<dbReference type="CDD" id="cd00796">
    <property type="entry name" value="INT_Rci_Hp1_C"/>
    <property type="match status" value="1"/>
</dbReference>
<proteinExistence type="inferred from homology"/>
<sequence length="383" mass="44597">MPRLTKTLIERATCDPGKQITLYMDSQVKAFGVRVYASGSKYYFINPMINGQRTYRQKPIYEFATVEDARAWAINLRRRLRAGETAEEIEAAPKQQLQAPEFFELFLKEYSEVMKKSAATDRRYVNNFLIPAFKRKRIEKISANDLQELRNKITADGGRKHTANRVRSLFRKAWKWGQQYGHIDASLPDPARHVEKFREKPRDRYLKDEEIVRLFDELEREEPELYLAVELALATGCRKMETLAMQWSWIDFGAKTTIRIPETKNGTSHLVPLNERVAGMLRDRKSVSISPYVFPGRFEDDHRKDFKTAWKRVRDAAKIPDVRWHDLRRTVGTRMAQNGTDLYTIAKTLNHKSLASTQTYAKLSTETTRAALESIDRKRGNDE</sequence>
<dbReference type="InterPro" id="IPR004107">
    <property type="entry name" value="Integrase_SAM-like_N"/>
</dbReference>
<dbReference type="Gene3D" id="1.10.150.130">
    <property type="match status" value="1"/>
</dbReference>
<dbReference type="PANTHER" id="PTHR30629:SF2">
    <property type="entry name" value="PROPHAGE INTEGRASE INTS-RELATED"/>
    <property type="match status" value="1"/>
</dbReference>
<gene>
    <name evidence="6" type="ORF">FRD01_02545</name>
</gene>
<evidence type="ECO:0000256" key="3">
    <source>
        <dbReference type="ARBA" id="ARBA00023125"/>
    </source>
</evidence>
<name>A0A5B8XKQ1_9DELT</name>
<dbReference type="GO" id="GO:0006310">
    <property type="term" value="P:DNA recombination"/>
    <property type="evidence" value="ECO:0007669"/>
    <property type="project" value="UniProtKB-KW"/>
</dbReference>
<evidence type="ECO:0000256" key="1">
    <source>
        <dbReference type="ARBA" id="ARBA00008857"/>
    </source>
</evidence>
<organism evidence="6 7">
    <name type="scientific">Microvenator marinus</name>
    <dbReference type="NCBI Taxonomy" id="2600177"/>
    <lineage>
        <taxon>Bacteria</taxon>
        <taxon>Deltaproteobacteria</taxon>
        <taxon>Bradymonadales</taxon>
        <taxon>Microvenatoraceae</taxon>
        <taxon>Microvenator</taxon>
    </lineage>
</organism>